<dbReference type="Pfam" id="PF20901">
    <property type="entry name" value="Sf6_terminase"/>
    <property type="match status" value="1"/>
</dbReference>
<evidence type="ECO:0000313" key="2">
    <source>
        <dbReference type="EMBL" id="GLQ07520.1"/>
    </source>
</evidence>
<dbReference type="EMBL" id="BSNF01000008">
    <property type="protein sequence ID" value="GLQ07520.1"/>
    <property type="molecule type" value="Genomic_DNA"/>
</dbReference>
<dbReference type="InterPro" id="IPR048683">
    <property type="entry name" value="Sf6_terminase"/>
</dbReference>
<sequence length="138" mass="15714">MVLSRKNALEALRSAIQNRIFGSNSDFSLLKELGKKSRVQELLSLAGTVFNKKEDERVRLFLADYFAGEIVTIADSDDAETPDGREAVARSKLRIDTRKWLMEQFAPQRYAPQRSGRESGERTSIFRTRVYVPSNGRD</sequence>
<reference evidence="2" key="2">
    <citation type="submission" date="2023-01" db="EMBL/GenBank/DDBJ databases">
        <title>Draft genome sequence of Sneathiella chinensis strain NBRC 103408.</title>
        <authorList>
            <person name="Sun Q."/>
            <person name="Mori K."/>
        </authorList>
    </citation>
    <scope>NUCLEOTIDE SEQUENCE</scope>
    <source>
        <strain evidence="2">NBRC 103408</strain>
    </source>
</reference>
<comment type="caution">
    <text evidence="2">The sequence shown here is derived from an EMBL/GenBank/DDBJ whole genome shotgun (WGS) entry which is preliminary data.</text>
</comment>
<evidence type="ECO:0000313" key="3">
    <source>
        <dbReference type="Proteomes" id="UP001161409"/>
    </source>
</evidence>
<reference evidence="2" key="1">
    <citation type="journal article" date="2014" name="Int. J. Syst. Evol. Microbiol.">
        <title>Complete genome of a new Firmicutes species belonging to the dominant human colonic microbiota ('Ruminococcus bicirculans') reveals two chromosomes and a selective capacity to utilize plant glucans.</title>
        <authorList>
            <consortium name="NISC Comparative Sequencing Program"/>
            <person name="Wegmann U."/>
            <person name="Louis P."/>
            <person name="Goesmann A."/>
            <person name="Henrissat B."/>
            <person name="Duncan S.H."/>
            <person name="Flint H.J."/>
        </authorList>
    </citation>
    <scope>NUCLEOTIDE SEQUENCE</scope>
    <source>
        <strain evidence="2">NBRC 103408</strain>
    </source>
</reference>
<dbReference type="Proteomes" id="UP001161409">
    <property type="component" value="Unassembled WGS sequence"/>
</dbReference>
<accession>A0ABQ5U717</accession>
<protein>
    <submittedName>
        <fullName evidence="2">Uncharacterized protein</fullName>
    </submittedName>
</protein>
<name>A0ABQ5U717_9PROT</name>
<feature type="region of interest" description="Disordered" evidence="1">
    <location>
        <begin position="110"/>
        <end position="138"/>
    </location>
</feature>
<gene>
    <name evidence="2" type="ORF">GCM10007924_27410</name>
</gene>
<evidence type="ECO:0000256" key="1">
    <source>
        <dbReference type="SAM" id="MobiDB-lite"/>
    </source>
</evidence>
<organism evidence="2 3">
    <name type="scientific">Sneathiella chinensis</name>
    <dbReference type="NCBI Taxonomy" id="349750"/>
    <lineage>
        <taxon>Bacteria</taxon>
        <taxon>Pseudomonadati</taxon>
        <taxon>Pseudomonadota</taxon>
        <taxon>Alphaproteobacteria</taxon>
        <taxon>Sneathiellales</taxon>
        <taxon>Sneathiellaceae</taxon>
        <taxon>Sneathiella</taxon>
    </lineage>
</organism>
<dbReference type="RefSeq" id="WP_169561587.1">
    <property type="nucleotide sequence ID" value="NZ_BSNF01000008.1"/>
</dbReference>
<dbReference type="Gene3D" id="1.10.10.60">
    <property type="entry name" value="Homeodomain-like"/>
    <property type="match status" value="1"/>
</dbReference>
<keyword evidence="3" id="KW-1185">Reference proteome</keyword>
<proteinExistence type="predicted"/>